<keyword evidence="7 9" id="KW-1133">Transmembrane helix</keyword>
<keyword evidence="3" id="KW-0813">Transport</keyword>
<comment type="caution">
    <text evidence="10">The sequence shown here is derived from an EMBL/GenBank/DDBJ whole genome shotgun (WGS) entry which is preliminary data.</text>
</comment>
<feature type="transmembrane region" description="Helical" evidence="9">
    <location>
        <begin position="128"/>
        <end position="150"/>
    </location>
</feature>
<evidence type="ECO:0000256" key="9">
    <source>
        <dbReference type="SAM" id="Phobius"/>
    </source>
</evidence>
<evidence type="ECO:0000313" key="11">
    <source>
        <dbReference type="Proteomes" id="UP001266099"/>
    </source>
</evidence>
<name>A0ABU1T1W2_9ACTO</name>
<evidence type="ECO:0000256" key="6">
    <source>
        <dbReference type="ARBA" id="ARBA00022970"/>
    </source>
</evidence>
<feature type="transmembrane region" description="Helical" evidence="9">
    <location>
        <begin position="162"/>
        <end position="182"/>
    </location>
</feature>
<keyword evidence="6" id="KW-0029">Amino-acid transport</keyword>
<feature type="transmembrane region" description="Helical" evidence="9">
    <location>
        <begin position="90"/>
        <end position="108"/>
    </location>
</feature>
<evidence type="ECO:0000256" key="1">
    <source>
        <dbReference type="ARBA" id="ARBA00004651"/>
    </source>
</evidence>
<proteinExistence type="inferred from homology"/>
<keyword evidence="4" id="KW-1003">Cell membrane</keyword>
<organism evidence="10 11">
    <name type="scientific">Arcanobacterium hippocoleae</name>
    <dbReference type="NCBI Taxonomy" id="149017"/>
    <lineage>
        <taxon>Bacteria</taxon>
        <taxon>Bacillati</taxon>
        <taxon>Actinomycetota</taxon>
        <taxon>Actinomycetes</taxon>
        <taxon>Actinomycetales</taxon>
        <taxon>Actinomycetaceae</taxon>
        <taxon>Arcanobacterium</taxon>
    </lineage>
</organism>
<evidence type="ECO:0000256" key="4">
    <source>
        <dbReference type="ARBA" id="ARBA00022475"/>
    </source>
</evidence>
<dbReference type="InterPro" id="IPR004685">
    <property type="entry name" value="Brnchd-chn_aa_trnsp_Livcs"/>
</dbReference>
<feature type="transmembrane region" description="Helical" evidence="9">
    <location>
        <begin position="350"/>
        <end position="371"/>
    </location>
</feature>
<dbReference type="Pfam" id="PF05525">
    <property type="entry name" value="Branch_AA_trans"/>
    <property type="match status" value="1"/>
</dbReference>
<accession>A0ABU1T1W2</accession>
<dbReference type="PANTHER" id="PTHR30588:SF7">
    <property type="entry name" value="BRANCHED-CHAIN AMINO ACID CARRIER PROTEIN SAOUHSC_01411-RELATED"/>
    <property type="match status" value="1"/>
</dbReference>
<feature type="transmembrane region" description="Helical" evidence="9">
    <location>
        <begin position="243"/>
        <end position="263"/>
    </location>
</feature>
<dbReference type="RefSeq" id="WP_309955977.1">
    <property type="nucleotide sequence ID" value="NZ_JAVDUJ010000001.1"/>
</dbReference>
<keyword evidence="8 9" id="KW-0472">Membrane</keyword>
<evidence type="ECO:0000256" key="5">
    <source>
        <dbReference type="ARBA" id="ARBA00022692"/>
    </source>
</evidence>
<reference evidence="10 11" key="1">
    <citation type="submission" date="2023-07" db="EMBL/GenBank/DDBJ databases">
        <title>Sequencing the genomes of 1000 actinobacteria strains.</title>
        <authorList>
            <person name="Klenk H.-P."/>
        </authorList>
    </citation>
    <scope>NUCLEOTIDE SEQUENCE [LARGE SCALE GENOMIC DNA]</scope>
    <source>
        <strain evidence="10 11">DSM 15539</strain>
    </source>
</reference>
<protein>
    <submittedName>
        <fullName evidence="10">LIVCS family branched-chain amino acid:cation transporter</fullName>
    </submittedName>
</protein>
<evidence type="ECO:0000256" key="8">
    <source>
        <dbReference type="ARBA" id="ARBA00023136"/>
    </source>
</evidence>
<feature type="transmembrane region" description="Helical" evidence="9">
    <location>
        <begin position="202"/>
        <end position="222"/>
    </location>
</feature>
<evidence type="ECO:0000313" key="10">
    <source>
        <dbReference type="EMBL" id="MDR6939354.1"/>
    </source>
</evidence>
<dbReference type="PANTHER" id="PTHR30588">
    <property type="entry name" value="BRANCHED-CHAIN AMINO ACID TRANSPORT SYSTEM 2 CARRIER PROTEIN"/>
    <property type="match status" value="1"/>
</dbReference>
<comment type="subcellular location">
    <subcellularLocation>
        <location evidence="1">Cell membrane</location>
        <topology evidence="1">Multi-pass membrane protein</topology>
    </subcellularLocation>
</comment>
<feature type="transmembrane region" description="Helical" evidence="9">
    <location>
        <begin position="383"/>
        <end position="403"/>
    </location>
</feature>
<feature type="transmembrane region" description="Helical" evidence="9">
    <location>
        <begin position="323"/>
        <end position="344"/>
    </location>
</feature>
<dbReference type="Proteomes" id="UP001266099">
    <property type="component" value="Unassembled WGS sequence"/>
</dbReference>
<gene>
    <name evidence="10" type="ORF">J2S36_000897</name>
</gene>
<feature type="transmembrane region" description="Helical" evidence="9">
    <location>
        <begin position="46"/>
        <end position="69"/>
    </location>
</feature>
<feature type="transmembrane region" description="Helical" evidence="9">
    <location>
        <begin position="423"/>
        <end position="442"/>
    </location>
</feature>
<keyword evidence="5 9" id="KW-0812">Transmembrane</keyword>
<sequence length="450" mass="47407">MPQNTGKKQIPFSQILVIGFALFAMFFGAGNLIFPVMVGADSGSNVVPVTIGLLLTSVVLPVLGMVVAATESTSEAAQGGVSSRIGKIPGTIFTLVVFLTTGMLYAVPRVATVAYEMSTAPLIAGVDFSAGAKLFCFTIVFFAVTVFFVLTPSAVVDRVGKYLSPALLVFLALLVCVTAFTMPDQGGEPSEKWLNSPFVAGAIEGYNTMDALATFVFGVVIVQSLQKLGANTPGQRVKEMTKVGLVAGVCLALVYIGLTVVGTRQAGMGFKNGAELLAAVSGAAFGSVGQIIFSIITILACLTTAIGLLTAATEYYKKILPGVPFVVLLGVQVFVSVALANLGLNQILAIVGPLMQFVYPLAITVIALALFERMLPFRLDFTYKIAAAVAALLSFMEAGRLAFGTAFSFIDPFLDLLPLAQIQMAWVVPTLIAIVVGFGFDFRMRKSVRK</sequence>
<dbReference type="EMBL" id="JAVDUJ010000001">
    <property type="protein sequence ID" value="MDR6939354.1"/>
    <property type="molecule type" value="Genomic_DNA"/>
</dbReference>
<evidence type="ECO:0000256" key="3">
    <source>
        <dbReference type="ARBA" id="ARBA00022448"/>
    </source>
</evidence>
<evidence type="ECO:0000256" key="7">
    <source>
        <dbReference type="ARBA" id="ARBA00022989"/>
    </source>
</evidence>
<comment type="similarity">
    <text evidence="2">Belongs to the branched chain amino acid transporter family.</text>
</comment>
<evidence type="ECO:0000256" key="2">
    <source>
        <dbReference type="ARBA" id="ARBA00008540"/>
    </source>
</evidence>
<feature type="transmembrane region" description="Helical" evidence="9">
    <location>
        <begin position="12"/>
        <end position="34"/>
    </location>
</feature>
<dbReference type="NCBIfam" id="TIGR00796">
    <property type="entry name" value="livcs"/>
    <property type="match status" value="1"/>
</dbReference>
<feature type="transmembrane region" description="Helical" evidence="9">
    <location>
        <begin position="283"/>
        <end position="311"/>
    </location>
</feature>
<keyword evidence="11" id="KW-1185">Reference proteome</keyword>